<dbReference type="RefSeq" id="WP_013762804.1">
    <property type="nucleotide sequence ID" value="NC_015510.1"/>
</dbReference>
<feature type="transmembrane region" description="Helical" evidence="7">
    <location>
        <begin position="160"/>
        <end position="183"/>
    </location>
</feature>
<dbReference type="HOGENOM" id="CLU_007100_4_3_10"/>
<dbReference type="PRINTS" id="PR01437">
    <property type="entry name" value="NUOXDRDTASE4"/>
</dbReference>
<evidence type="ECO:0000256" key="2">
    <source>
        <dbReference type="ARBA" id="ARBA00009025"/>
    </source>
</evidence>
<protein>
    <submittedName>
        <fullName evidence="9">Proton-translocating NADH-quinone oxidoreductase, chain M</fullName>
        <ecNumber evidence="9">1.6.5.11</ecNumber>
    </submittedName>
</protein>
<keyword evidence="4 7" id="KW-1133">Transmembrane helix</keyword>
<dbReference type="STRING" id="760192.Halhy_0328"/>
<reference evidence="9 10" key="1">
    <citation type="journal article" date="2011" name="Stand. Genomic Sci.">
        <title>Complete genome sequence of Haliscomenobacter hydrossis type strain (O).</title>
        <authorList>
            <consortium name="US DOE Joint Genome Institute (JGI-PGF)"/>
            <person name="Daligault H."/>
            <person name="Lapidus A."/>
            <person name="Zeytun A."/>
            <person name="Nolan M."/>
            <person name="Lucas S."/>
            <person name="Del Rio T.G."/>
            <person name="Tice H."/>
            <person name="Cheng J.F."/>
            <person name="Tapia R."/>
            <person name="Han C."/>
            <person name="Goodwin L."/>
            <person name="Pitluck S."/>
            <person name="Liolios K."/>
            <person name="Pagani I."/>
            <person name="Ivanova N."/>
            <person name="Huntemann M."/>
            <person name="Mavromatis K."/>
            <person name="Mikhailova N."/>
            <person name="Pati A."/>
            <person name="Chen A."/>
            <person name="Palaniappan K."/>
            <person name="Land M."/>
            <person name="Hauser L."/>
            <person name="Brambilla E.M."/>
            <person name="Rohde M."/>
            <person name="Verbarg S."/>
            <person name="Goker M."/>
            <person name="Bristow J."/>
            <person name="Eisen J.A."/>
            <person name="Markowitz V."/>
            <person name="Hugenholtz P."/>
            <person name="Kyrpides N.C."/>
            <person name="Klenk H.P."/>
            <person name="Woyke T."/>
        </authorList>
    </citation>
    <scope>NUCLEOTIDE SEQUENCE [LARGE SCALE GENOMIC DNA]</scope>
    <source>
        <strain evidence="10">ATCC 27775 / DSM 1100 / LMG 10767 / O</strain>
    </source>
</reference>
<dbReference type="eggNOG" id="COG1008">
    <property type="taxonomic scope" value="Bacteria"/>
</dbReference>
<feature type="transmembrane region" description="Helical" evidence="7">
    <location>
        <begin position="296"/>
        <end position="315"/>
    </location>
</feature>
<feature type="transmembrane region" description="Helical" evidence="7">
    <location>
        <begin position="327"/>
        <end position="345"/>
    </location>
</feature>
<dbReference type="EC" id="1.6.5.11" evidence="9"/>
<dbReference type="Proteomes" id="UP000008461">
    <property type="component" value="Chromosome"/>
</dbReference>
<evidence type="ECO:0000256" key="6">
    <source>
        <dbReference type="RuleBase" id="RU000320"/>
    </source>
</evidence>
<comment type="similarity">
    <text evidence="2">Belongs to the complex I subunit 4 family.</text>
</comment>
<reference key="2">
    <citation type="submission" date="2011-04" db="EMBL/GenBank/DDBJ databases">
        <title>Complete sequence of chromosome of Haliscomenobacter hydrossis DSM 1100.</title>
        <authorList>
            <consortium name="US DOE Joint Genome Institute (JGI-PGF)"/>
            <person name="Lucas S."/>
            <person name="Han J."/>
            <person name="Lapidus A."/>
            <person name="Bruce D."/>
            <person name="Goodwin L."/>
            <person name="Pitluck S."/>
            <person name="Peters L."/>
            <person name="Kyrpides N."/>
            <person name="Mavromatis K."/>
            <person name="Ivanova N."/>
            <person name="Ovchinnikova G."/>
            <person name="Pagani I."/>
            <person name="Daligault H."/>
            <person name="Detter J.C."/>
            <person name="Han C."/>
            <person name="Land M."/>
            <person name="Hauser L."/>
            <person name="Markowitz V."/>
            <person name="Cheng J.-F."/>
            <person name="Hugenholtz P."/>
            <person name="Woyke T."/>
            <person name="Wu D."/>
            <person name="Verbarg S."/>
            <person name="Frueling A."/>
            <person name="Brambilla E."/>
            <person name="Klenk H.-P."/>
            <person name="Eisen J.A."/>
        </authorList>
    </citation>
    <scope>NUCLEOTIDE SEQUENCE</scope>
    <source>
        <strain>DSM 1100</strain>
    </source>
</reference>
<name>F4KW42_HALH1</name>
<dbReference type="InterPro" id="IPR003918">
    <property type="entry name" value="NADH_UbQ_OxRdtase"/>
</dbReference>
<keyword evidence="5 7" id="KW-0472">Membrane</keyword>
<feature type="domain" description="NADH:quinone oxidoreductase/Mrp antiporter transmembrane" evidence="8">
    <location>
        <begin position="124"/>
        <end position="409"/>
    </location>
</feature>
<dbReference type="OrthoDB" id="9811718at2"/>
<feature type="transmembrane region" description="Helical" evidence="7">
    <location>
        <begin position="106"/>
        <end position="125"/>
    </location>
</feature>
<dbReference type="GO" id="GO:0008137">
    <property type="term" value="F:NADH dehydrogenase (ubiquinone) activity"/>
    <property type="evidence" value="ECO:0007669"/>
    <property type="project" value="InterPro"/>
</dbReference>
<dbReference type="NCBIfam" id="TIGR01972">
    <property type="entry name" value="NDH_I_M"/>
    <property type="match status" value="1"/>
</dbReference>
<dbReference type="AlphaFoldDB" id="F4KW42"/>
<feature type="transmembrane region" description="Helical" evidence="7">
    <location>
        <begin position="365"/>
        <end position="382"/>
    </location>
</feature>
<dbReference type="GO" id="GO:0042773">
    <property type="term" value="P:ATP synthesis coupled electron transport"/>
    <property type="evidence" value="ECO:0007669"/>
    <property type="project" value="InterPro"/>
</dbReference>
<dbReference type="InterPro" id="IPR010227">
    <property type="entry name" value="NADH_Q_OxRdtase_chainM/4"/>
</dbReference>
<evidence type="ECO:0000256" key="3">
    <source>
        <dbReference type="ARBA" id="ARBA00022692"/>
    </source>
</evidence>
<dbReference type="KEGG" id="hhy:Halhy_0328"/>
<dbReference type="PANTHER" id="PTHR43507">
    <property type="entry name" value="NADH-UBIQUINONE OXIDOREDUCTASE CHAIN 4"/>
    <property type="match status" value="1"/>
</dbReference>
<evidence type="ECO:0000259" key="8">
    <source>
        <dbReference type="Pfam" id="PF00361"/>
    </source>
</evidence>
<comment type="subcellular location">
    <subcellularLocation>
        <location evidence="1">Endomembrane system</location>
        <topology evidence="1">Multi-pass membrane protein</topology>
    </subcellularLocation>
    <subcellularLocation>
        <location evidence="6">Membrane</location>
        <topology evidence="6">Multi-pass membrane protein</topology>
    </subcellularLocation>
</comment>
<gene>
    <name evidence="9" type="ordered locus">Halhy_0328</name>
</gene>
<sequence>MLTTFLLFSPIIGGFILTLFPGSSATRWQALFISAVTAALSVYMAWSFVPTGGIQFEMNLAWLPSLGIGYHVGADGISMVLLLLTNLLSPLILLSTFKQKNESEGLYYGLMLMMQGAMTGVFVALDLFLYYIFWELALIPAYFLVLLWGSGQHRKTALKFFIYTLLGSLLMLVAIIFLSQQWSPASFDISNVHSVSLSPEAETFVLLAFMLAYAIKIPLFPFHTWQPDTYTQAPTAGTMLLSGIMLKMGLYSIIRWVLPVAPNALMEHRTWMIWLIVIGIAYASIIAIQQKDLKRLFAYSSIAHVGLIAAGILTMSTEGLMGSMLQMVAHGINAVGLFYICAILMERTQTNEIAALGGIRNIAPWFATTYFVVLLGSVALPLTNGFPGEFMLLSSLFQLNWGWSLVAGSGVILGAVYMFKSYQGVMLGETKVSSFSDLDNWDKAILIPIVIAIVLMGILPNVITRIAQPSIEQLLQSL</sequence>
<keyword evidence="10" id="KW-1185">Reference proteome</keyword>
<feature type="transmembrane region" description="Helical" evidence="7">
    <location>
        <begin position="237"/>
        <end position="258"/>
    </location>
</feature>
<dbReference type="GO" id="GO:0015990">
    <property type="term" value="P:electron transport coupled proton transport"/>
    <property type="evidence" value="ECO:0007669"/>
    <property type="project" value="TreeGrafter"/>
</dbReference>
<feature type="transmembrane region" description="Helical" evidence="7">
    <location>
        <begin position="402"/>
        <end position="419"/>
    </location>
</feature>
<feature type="transmembrane region" description="Helical" evidence="7">
    <location>
        <begin position="440"/>
        <end position="459"/>
    </location>
</feature>
<dbReference type="InterPro" id="IPR001750">
    <property type="entry name" value="ND/Mrp_TM"/>
</dbReference>
<dbReference type="PANTHER" id="PTHR43507:SF1">
    <property type="entry name" value="NADH-UBIQUINONE OXIDOREDUCTASE CHAIN 4"/>
    <property type="match status" value="1"/>
</dbReference>
<feature type="transmembrane region" description="Helical" evidence="7">
    <location>
        <begin position="30"/>
        <end position="48"/>
    </location>
</feature>
<evidence type="ECO:0000313" key="9">
    <source>
        <dbReference type="EMBL" id="AEE48240.1"/>
    </source>
</evidence>
<evidence type="ECO:0000256" key="5">
    <source>
        <dbReference type="ARBA" id="ARBA00023136"/>
    </source>
</evidence>
<dbReference type="EMBL" id="CP002691">
    <property type="protein sequence ID" value="AEE48240.1"/>
    <property type="molecule type" value="Genomic_DNA"/>
</dbReference>
<dbReference type="GO" id="GO:0003954">
    <property type="term" value="F:NADH dehydrogenase activity"/>
    <property type="evidence" value="ECO:0007669"/>
    <property type="project" value="TreeGrafter"/>
</dbReference>
<dbReference type="GO" id="GO:0048039">
    <property type="term" value="F:ubiquinone binding"/>
    <property type="evidence" value="ECO:0007669"/>
    <property type="project" value="TreeGrafter"/>
</dbReference>
<evidence type="ECO:0000256" key="1">
    <source>
        <dbReference type="ARBA" id="ARBA00004127"/>
    </source>
</evidence>
<dbReference type="GO" id="GO:0012505">
    <property type="term" value="C:endomembrane system"/>
    <property type="evidence" value="ECO:0007669"/>
    <property type="project" value="UniProtKB-SubCell"/>
</dbReference>
<proteinExistence type="inferred from homology"/>
<accession>F4KW42</accession>
<dbReference type="Pfam" id="PF00361">
    <property type="entry name" value="Proton_antipo_M"/>
    <property type="match status" value="1"/>
</dbReference>
<feature type="transmembrane region" description="Helical" evidence="7">
    <location>
        <begin position="6"/>
        <end position="23"/>
    </location>
</feature>
<feature type="transmembrane region" description="Helical" evidence="7">
    <location>
        <begin position="203"/>
        <end position="225"/>
    </location>
</feature>
<dbReference type="GO" id="GO:0016020">
    <property type="term" value="C:membrane"/>
    <property type="evidence" value="ECO:0007669"/>
    <property type="project" value="UniProtKB-SubCell"/>
</dbReference>
<evidence type="ECO:0000256" key="4">
    <source>
        <dbReference type="ARBA" id="ARBA00022989"/>
    </source>
</evidence>
<evidence type="ECO:0000256" key="7">
    <source>
        <dbReference type="SAM" id="Phobius"/>
    </source>
</evidence>
<feature type="transmembrane region" description="Helical" evidence="7">
    <location>
        <begin position="68"/>
        <end position="94"/>
    </location>
</feature>
<keyword evidence="9" id="KW-0560">Oxidoreductase</keyword>
<feature type="transmembrane region" description="Helical" evidence="7">
    <location>
        <begin position="131"/>
        <end position="148"/>
    </location>
</feature>
<keyword evidence="3 6" id="KW-0812">Transmembrane</keyword>
<feature type="transmembrane region" description="Helical" evidence="7">
    <location>
        <begin position="270"/>
        <end position="289"/>
    </location>
</feature>
<evidence type="ECO:0000313" key="10">
    <source>
        <dbReference type="Proteomes" id="UP000008461"/>
    </source>
</evidence>
<organism evidence="9 10">
    <name type="scientific">Haliscomenobacter hydrossis (strain ATCC 27775 / DSM 1100 / LMG 10767 / O)</name>
    <dbReference type="NCBI Taxonomy" id="760192"/>
    <lineage>
        <taxon>Bacteria</taxon>
        <taxon>Pseudomonadati</taxon>
        <taxon>Bacteroidota</taxon>
        <taxon>Saprospiria</taxon>
        <taxon>Saprospirales</taxon>
        <taxon>Haliscomenobacteraceae</taxon>
        <taxon>Haliscomenobacter</taxon>
    </lineage>
</organism>